<dbReference type="GO" id="GO:0006516">
    <property type="term" value="P:glycoprotein catabolic process"/>
    <property type="evidence" value="ECO:0007669"/>
    <property type="project" value="TreeGrafter"/>
</dbReference>
<dbReference type="SUPFAM" id="SSF51445">
    <property type="entry name" value="(Trans)glycosidases"/>
    <property type="match status" value="1"/>
</dbReference>
<dbReference type="GO" id="GO:0004567">
    <property type="term" value="F:beta-mannosidase activity"/>
    <property type="evidence" value="ECO:0007669"/>
    <property type="project" value="TreeGrafter"/>
</dbReference>
<reference evidence="5" key="1">
    <citation type="submission" date="2016-11" db="UniProtKB">
        <authorList>
            <consortium name="WormBaseParasite"/>
        </authorList>
    </citation>
    <scope>IDENTIFICATION</scope>
</reference>
<sequence>MNTLRVWGGGVYESEEFYEDSNKRGILVWQDLMFACALYPVDKTFVKSVEEEIYQQVIVINFITSAQAILLWAANNEIEMAIRSHWWTVKNYSENQQVYDYLTLYKDIISPIVHLTDTSRPLVLSSPSNGYETEKEGGVAKNPNDPRYGDIHFYNEFINLWKDSSYPIPRCATEYGVQSIPFRRVIDICIPLKRQYLVRYRNRLNPTNLGNTMCALFWQLNDVWAAPTWSSIDADLNWKMVHYEARRFFAPIIVSLYTTVSKNLGIVVTSDIPRKLSNVTLRVDVFTWSNHFQPVFSMVKIIDIEPMSASEILFDEWLLDIKESDFIFKAILFNAEGQVVSRETTLLPDNFFEVNFDNFGDVYIDQLTKIDNVTYALTLKTNNISPLTWIEVHKSYLGWFSDNGFTMTSPDIKITLHLWKELLLNENDFSRLAMLMQMCCSNPPRTTLQISFNTLVSELSYNIQSFTHYHQEDSDLRISPTSMGRTVKHELGFYPYNIRLAHVLTENMKVDRCDKAKKLPSIIRQGRASNLHFTDEEMSSQHDMRWSETVGNFFEVDTRSHLSWFGINAKYYQDEMLLKVVISWALKHFGSQNWTFQQDWASAHGAKTTVRASSTAVSRLATRTFSHHSPNLNPMDFEIWSILGN</sequence>
<dbReference type="AlphaFoldDB" id="A0A1I7XLS2"/>
<evidence type="ECO:0000259" key="3">
    <source>
        <dbReference type="Pfam" id="PF17753"/>
    </source>
</evidence>
<dbReference type="InterPro" id="IPR050887">
    <property type="entry name" value="Beta-mannosidase_GH2"/>
</dbReference>
<dbReference type="PANTHER" id="PTHR43730:SF1">
    <property type="entry name" value="BETA-MANNOSIDASE"/>
    <property type="match status" value="1"/>
</dbReference>
<keyword evidence="4" id="KW-1185">Reference proteome</keyword>
<dbReference type="InterPro" id="IPR017853">
    <property type="entry name" value="GH"/>
</dbReference>
<organism evidence="4 5">
    <name type="scientific">Heterorhabditis bacteriophora</name>
    <name type="common">Entomopathogenic nematode worm</name>
    <dbReference type="NCBI Taxonomy" id="37862"/>
    <lineage>
        <taxon>Eukaryota</taxon>
        <taxon>Metazoa</taxon>
        <taxon>Ecdysozoa</taxon>
        <taxon>Nematoda</taxon>
        <taxon>Chromadorea</taxon>
        <taxon>Rhabditida</taxon>
        <taxon>Rhabditina</taxon>
        <taxon>Rhabditomorpha</taxon>
        <taxon>Strongyloidea</taxon>
        <taxon>Heterorhabditidae</taxon>
        <taxon>Heterorhabditis</taxon>
    </lineage>
</organism>
<evidence type="ECO:0000256" key="1">
    <source>
        <dbReference type="ARBA" id="ARBA00007401"/>
    </source>
</evidence>
<protein>
    <submittedName>
        <fullName evidence="5">Beta-mannosidase</fullName>
    </submittedName>
</protein>
<evidence type="ECO:0000313" key="5">
    <source>
        <dbReference type="WBParaSite" id="Hba_18254"/>
    </source>
</evidence>
<evidence type="ECO:0000313" key="4">
    <source>
        <dbReference type="Proteomes" id="UP000095283"/>
    </source>
</evidence>
<dbReference type="Gene3D" id="2.60.40.10">
    <property type="entry name" value="Immunoglobulins"/>
    <property type="match status" value="1"/>
</dbReference>
<keyword evidence="2" id="KW-0378">Hydrolase</keyword>
<dbReference type="Pfam" id="PF17753">
    <property type="entry name" value="Ig_mannosidase"/>
    <property type="match status" value="1"/>
</dbReference>
<dbReference type="GO" id="GO:0003676">
    <property type="term" value="F:nucleic acid binding"/>
    <property type="evidence" value="ECO:0007669"/>
    <property type="project" value="InterPro"/>
</dbReference>
<comment type="similarity">
    <text evidence="1">Belongs to the glycosyl hydrolase 2 family.</text>
</comment>
<accession>A0A1I7XLS2</accession>
<dbReference type="PANTHER" id="PTHR43730">
    <property type="entry name" value="BETA-MANNOSIDASE"/>
    <property type="match status" value="1"/>
</dbReference>
<name>A0A1I7XLS2_HETBA</name>
<feature type="domain" description="Beta-mannosidase Ig-fold" evidence="3">
    <location>
        <begin position="371"/>
        <end position="420"/>
    </location>
</feature>
<dbReference type="InterPro" id="IPR013783">
    <property type="entry name" value="Ig-like_fold"/>
</dbReference>
<proteinExistence type="inferred from homology"/>
<dbReference type="Proteomes" id="UP000095283">
    <property type="component" value="Unplaced"/>
</dbReference>
<evidence type="ECO:0000256" key="2">
    <source>
        <dbReference type="ARBA" id="ARBA00023295"/>
    </source>
</evidence>
<dbReference type="Gene3D" id="3.30.420.10">
    <property type="entry name" value="Ribonuclease H-like superfamily/Ribonuclease H"/>
    <property type="match status" value="1"/>
</dbReference>
<keyword evidence="2" id="KW-0326">Glycosidase</keyword>
<dbReference type="WBParaSite" id="Hba_18254">
    <property type="protein sequence ID" value="Hba_18254"/>
    <property type="gene ID" value="Hba_18254"/>
</dbReference>
<dbReference type="InterPro" id="IPR036397">
    <property type="entry name" value="RNaseH_sf"/>
</dbReference>
<dbReference type="Gene3D" id="3.20.20.80">
    <property type="entry name" value="Glycosidases"/>
    <property type="match status" value="1"/>
</dbReference>
<dbReference type="InterPro" id="IPR041625">
    <property type="entry name" value="Beta-mannosidase_Ig"/>
</dbReference>